<dbReference type="EMBL" id="JAUDFV010000020">
    <property type="protein sequence ID" value="KAL2740204.1"/>
    <property type="molecule type" value="Genomic_DNA"/>
</dbReference>
<feature type="non-terminal residue" evidence="1">
    <location>
        <position position="113"/>
    </location>
</feature>
<evidence type="ECO:0000313" key="2">
    <source>
        <dbReference type="Proteomes" id="UP001607302"/>
    </source>
</evidence>
<gene>
    <name evidence="1" type="ORF">V1478_000345</name>
</gene>
<reference evidence="1 2" key="1">
    <citation type="journal article" date="2024" name="Ann. Entomol. Soc. Am.">
        <title>Genomic analyses of the southern and eastern yellowjacket wasps (Hymenoptera: Vespidae) reveal evolutionary signatures of social life.</title>
        <authorList>
            <person name="Catto M.A."/>
            <person name="Caine P.B."/>
            <person name="Orr S.E."/>
            <person name="Hunt B.G."/>
            <person name="Goodisman M.A.D."/>
        </authorList>
    </citation>
    <scope>NUCLEOTIDE SEQUENCE [LARGE SCALE GENOMIC DNA]</scope>
    <source>
        <strain evidence="1">233</strain>
        <tissue evidence="1">Head and thorax</tissue>
    </source>
</reference>
<organism evidence="1 2">
    <name type="scientific">Vespula squamosa</name>
    <name type="common">Southern yellow jacket</name>
    <name type="synonym">Wasp</name>
    <dbReference type="NCBI Taxonomy" id="30214"/>
    <lineage>
        <taxon>Eukaryota</taxon>
        <taxon>Metazoa</taxon>
        <taxon>Ecdysozoa</taxon>
        <taxon>Arthropoda</taxon>
        <taxon>Hexapoda</taxon>
        <taxon>Insecta</taxon>
        <taxon>Pterygota</taxon>
        <taxon>Neoptera</taxon>
        <taxon>Endopterygota</taxon>
        <taxon>Hymenoptera</taxon>
        <taxon>Apocrita</taxon>
        <taxon>Aculeata</taxon>
        <taxon>Vespoidea</taxon>
        <taxon>Vespidae</taxon>
        <taxon>Vespinae</taxon>
        <taxon>Vespula</taxon>
    </lineage>
</organism>
<name>A0ABD2C636_VESSQ</name>
<comment type="caution">
    <text evidence="1">The sequence shown here is derived from an EMBL/GenBank/DDBJ whole genome shotgun (WGS) entry which is preliminary data.</text>
</comment>
<proteinExistence type="predicted"/>
<accession>A0ABD2C636</accession>
<keyword evidence="2" id="KW-1185">Reference proteome</keyword>
<sequence>MAFQLEAPMLHTSLATAYTNCRRCPHAEDVFAHPPLHVVHRQLLTLSSCKLVDAFGKLRTAFSKSVYERRRFIVPTSDIPSMESTTLRNAECEKLKSHQRAIIVPSVTLATPQ</sequence>
<dbReference type="AlphaFoldDB" id="A0ABD2C636"/>
<dbReference type="Proteomes" id="UP001607302">
    <property type="component" value="Unassembled WGS sequence"/>
</dbReference>
<protein>
    <submittedName>
        <fullName evidence="1">Uncharacterized protein</fullName>
    </submittedName>
</protein>
<evidence type="ECO:0000313" key="1">
    <source>
        <dbReference type="EMBL" id="KAL2740204.1"/>
    </source>
</evidence>